<dbReference type="Proteomes" id="UP000594262">
    <property type="component" value="Unplaced"/>
</dbReference>
<dbReference type="EnsemblMetazoa" id="CLYHEMT004873.1">
    <property type="protein sequence ID" value="CLYHEMP004873.1"/>
    <property type="gene ID" value="CLYHEMG004873"/>
</dbReference>
<proteinExistence type="predicted"/>
<keyword evidence="2" id="KW-0732">Signal</keyword>
<accession>A0A7M5UVK8</accession>
<feature type="transmembrane region" description="Helical" evidence="1">
    <location>
        <begin position="149"/>
        <end position="173"/>
    </location>
</feature>
<keyword evidence="1" id="KW-0472">Membrane</keyword>
<sequence>MYGKMLMFALLMSFLHTFGCKECKCVSRQYFCPASSAQNNMDCLDYSTEDSLTHLPKCGYVWQYKKEVAHYGVTLDGCFRTKSCQDLNETMVCICKDSSDTENSVSPRALTTCHFYHRDLPYEFLDCICNAFHLEKKEADSNIENTQKIIMIVLILMFISMMSLACIITCYVMSTRPPPRWSYEDDN</sequence>
<protein>
    <submittedName>
        <fullName evidence="3">Uncharacterized protein</fullName>
    </submittedName>
</protein>
<evidence type="ECO:0000256" key="2">
    <source>
        <dbReference type="SAM" id="SignalP"/>
    </source>
</evidence>
<evidence type="ECO:0000313" key="4">
    <source>
        <dbReference type="Proteomes" id="UP000594262"/>
    </source>
</evidence>
<keyword evidence="1" id="KW-0812">Transmembrane</keyword>
<evidence type="ECO:0000256" key="1">
    <source>
        <dbReference type="SAM" id="Phobius"/>
    </source>
</evidence>
<evidence type="ECO:0000313" key="3">
    <source>
        <dbReference type="EnsemblMetazoa" id="CLYHEMP004873.1"/>
    </source>
</evidence>
<keyword evidence="1" id="KW-1133">Transmembrane helix</keyword>
<feature type="chain" id="PRO_5029612993" evidence="2">
    <location>
        <begin position="20"/>
        <end position="187"/>
    </location>
</feature>
<name>A0A7M5UVK8_9CNID</name>
<dbReference type="AlphaFoldDB" id="A0A7M5UVK8"/>
<reference evidence="3" key="1">
    <citation type="submission" date="2021-01" db="UniProtKB">
        <authorList>
            <consortium name="EnsemblMetazoa"/>
        </authorList>
    </citation>
    <scope>IDENTIFICATION</scope>
</reference>
<feature type="signal peptide" evidence="2">
    <location>
        <begin position="1"/>
        <end position="19"/>
    </location>
</feature>
<organism evidence="3 4">
    <name type="scientific">Clytia hemisphaerica</name>
    <dbReference type="NCBI Taxonomy" id="252671"/>
    <lineage>
        <taxon>Eukaryota</taxon>
        <taxon>Metazoa</taxon>
        <taxon>Cnidaria</taxon>
        <taxon>Hydrozoa</taxon>
        <taxon>Hydroidolina</taxon>
        <taxon>Leptothecata</taxon>
        <taxon>Obeliida</taxon>
        <taxon>Clytiidae</taxon>
        <taxon>Clytia</taxon>
    </lineage>
</organism>
<keyword evidence="4" id="KW-1185">Reference proteome</keyword>